<comment type="caution">
    <text evidence="4">The sequence shown here is derived from an EMBL/GenBank/DDBJ whole genome shotgun (WGS) entry which is preliminary data.</text>
</comment>
<evidence type="ECO:0000259" key="3">
    <source>
        <dbReference type="Pfam" id="PF17782"/>
    </source>
</evidence>
<comment type="similarity">
    <text evidence="1">Belongs to the DprA/Smf family.</text>
</comment>
<proteinExistence type="inferred from homology"/>
<dbReference type="AlphaFoldDB" id="A0A2H0RDW3"/>
<dbReference type="GO" id="GO:0009294">
    <property type="term" value="P:DNA-mediated transformation"/>
    <property type="evidence" value="ECO:0007669"/>
    <property type="project" value="InterPro"/>
</dbReference>
<dbReference type="EMBL" id="PCYI01000020">
    <property type="protein sequence ID" value="PIR44729.1"/>
    <property type="molecule type" value="Genomic_DNA"/>
</dbReference>
<evidence type="ECO:0000259" key="2">
    <source>
        <dbReference type="Pfam" id="PF02481"/>
    </source>
</evidence>
<evidence type="ECO:0000313" key="5">
    <source>
        <dbReference type="Proteomes" id="UP000228767"/>
    </source>
</evidence>
<dbReference type="InterPro" id="IPR003488">
    <property type="entry name" value="DprA"/>
</dbReference>
<gene>
    <name evidence="4" type="primary">dprA</name>
    <name evidence="4" type="ORF">COV10_03150</name>
</gene>
<evidence type="ECO:0000313" key="4">
    <source>
        <dbReference type="EMBL" id="PIR44729.1"/>
    </source>
</evidence>
<dbReference type="InterPro" id="IPR041614">
    <property type="entry name" value="DprA_WH"/>
</dbReference>
<dbReference type="Gene3D" id="1.10.10.10">
    <property type="entry name" value="Winged helix-like DNA-binding domain superfamily/Winged helix DNA-binding domain"/>
    <property type="match status" value="1"/>
</dbReference>
<dbReference type="NCBIfam" id="TIGR00732">
    <property type="entry name" value="dprA"/>
    <property type="match status" value="1"/>
</dbReference>
<organism evidence="4 5">
    <name type="scientific">Candidatus Vogelbacteria bacterium CG10_big_fil_rev_8_21_14_0_10_51_16</name>
    <dbReference type="NCBI Taxonomy" id="1975045"/>
    <lineage>
        <taxon>Bacteria</taxon>
        <taxon>Candidatus Vogeliibacteriota</taxon>
    </lineage>
</organism>
<dbReference type="PANTHER" id="PTHR43022">
    <property type="entry name" value="PROTEIN SMF"/>
    <property type="match status" value="1"/>
</dbReference>
<sequence length="283" mass="30539">MPHMIKITGDDIPARLLEIPQPPRQLYLKGELPSFKEYTYLAVVGSRRLSHYGRDACESLIAGLAGYPLVIVSGLAIGMDTIAHRAALKAGLPTVGFPGSGLDPTVLYPASNRGLAEEIISAGGALVSESAPDERALPYKFPERNRLMVGVSDAVLVVEAGEKSGTLITARLATDYNRDLYVVPGSIFSPHCAASNRLIRQGAMPVCSAPDLLAELGFDVKEKQLALNLSSEEEHLMELIYEPKNRDELIRESGMEVGACNTLLVTMEIKGLIKETLGEIRLA</sequence>
<dbReference type="PANTHER" id="PTHR43022:SF1">
    <property type="entry name" value="PROTEIN SMF"/>
    <property type="match status" value="1"/>
</dbReference>
<evidence type="ECO:0000256" key="1">
    <source>
        <dbReference type="ARBA" id="ARBA00006525"/>
    </source>
</evidence>
<accession>A0A2H0RDW3</accession>
<name>A0A2H0RDW3_9BACT</name>
<reference evidence="4 5" key="1">
    <citation type="submission" date="2017-09" db="EMBL/GenBank/DDBJ databases">
        <title>Depth-based differentiation of microbial function through sediment-hosted aquifers and enrichment of novel symbionts in the deep terrestrial subsurface.</title>
        <authorList>
            <person name="Probst A.J."/>
            <person name="Ladd B."/>
            <person name="Jarett J.K."/>
            <person name="Geller-Mcgrath D.E."/>
            <person name="Sieber C.M."/>
            <person name="Emerson J.B."/>
            <person name="Anantharaman K."/>
            <person name="Thomas B.C."/>
            <person name="Malmstrom R."/>
            <person name="Stieglmeier M."/>
            <person name="Klingl A."/>
            <person name="Woyke T."/>
            <person name="Ryan C.M."/>
            <person name="Banfield J.F."/>
        </authorList>
    </citation>
    <scope>NUCLEOTIDE SEQUENCE [LARGE SCALE GENOMIC DNA]</scope>
    <source>
        <strain evidence="4">CG10_big_fil_rev_8_21_14_0_10_51_16</strain>
    </source>
</reference>
<protein>
    <submittedName>
        <fullName evidence="4">DNA-protecting protein DprA</fullName>
    </submittedName>
</protein>
<dbReference type="InterPro" id="IPR057666">
    <property type="entry name" value="DrpA_SLOG"/>
</dbReference>
<dbReference type="InterPro" id="IPR036388">
    <property type="entry name" value="WH-like_DNA-bd_sf"/>
</dbReference>
<dbReference type="Pfam" id="PF17782">
    <property type="entry name" value="WHD_DprA"/>
    <property type="match status" value="1"/>
</dbReference>
<dbReference type="Proteomes" id="UP000228767">
    <property type="component" value="Unassembled WGS sequence"/>
</dbReference>
<dbReference type="SUPFAM" id="SSF102405">
    <property type="entry name" value="MCP/YpsA-like"/>
    <property type="match status" value="1"/>
</dbReference>
<feature type="domain" description="DprA winged helix" evidence="3">
    <location>
        <begin position="224"/>
        <end position="274"/>
    </location>
</feature>
<dbReference type="Pfam" id="PF02481">
    <property type="entry name" value="DNA_processg_A"/>
    <property type="match status" value="1"/>
</dbReference>
<feature type="domain" description="Smf/DprA SLOG" evidence="2">
    <location>
        <begin position="4"/>
        <end position="216"/>
    </location>
</feature>
<dbReference type="Gene3D" id="3.40.50.450">
    <property type="match status" value="1"/>
</dbReference>